<evidence type="ECO:0000259" key="1">
    <source>
        <dbReference type="PROSITE" id="PS51819"/>
    </source>
</evidence>
<organism evidence="2 3">
    <name type="scientific">Nocardioides jishulii</name>
    <dbReference type="NCBI Taxonomy" id="2575440"/>
    <lineage>
        <taxon>Bacteria</taxon>
        <taxon>Bacillati</taxon>
        <taxon>Actinomycetota</taxon>
        <taxon>Actinomycetes</taxon>
        <taxon>Propionibacteriales</taxon>
        <taxon>Nocardioidaceae</taxon>
        <taxon>Nocardioides</taxon>
    </lineage>
</organism>
<dbReference type="PROSITE" id="PS51819">
    <property type="entry name" value="VOC"/>
    <property type="match status" value="1"/>
</dbReference>
<dbReference type="PANTHER" id="PTHR35908:SF1">
    <property type="entry name" value="CONSERVED PROTEIN"/>
    <property type="match status" value="1"/>
</dbReference>
<dbReference type="InterPro" id="IPR041581">
    <property type="entry name" value="Glyoxalase_6"/>
</dbReference>
<dbReference type="Pfam" id="PF18029">
    <property type="entry name" value="Glyoxalase_6"/>
    <property type="match status" value="1"/>
</dbReference>
<reference evidence="2 3" key="1">
    <citation type="submission" date="2019-04" db="EMBL/GenBank/DDBJ databases">
        <authorList>
            <person name="Dong K."/>
        </authorList>
    </citation>
    <scope>NUCLEOTIDE SEQUENCE [LARGE SCALE GENOMIC DNA]</scope>
    <source>
        <strain evidence="3">dk3543</strain>
    </source>
</reference>
<dbReference type="Proteomes" id="UP000307808">
    <property type="component" value="Unassembled WGS sequence"/>
</dbReference>
<sequence length="132" mass="14116">MAEARIATVTMKSDRPTTIARFWRDLLGYEVAPNHSDSIMLVAPGQPSLLIQPSQQSAPPGAIHLDLRPADQARCVEKALCLGATRADVGQSGDEGWVVLADPGGILFCVLPSHDNHEELLRADPGTPTPID</sequence>
<dbReference type="InterPro" id="IPR029068">
    <property type="entry name" value="Glyas_Bleomycin-R_OHBP_Dase"/>
</dbReference>
<name>A0A4U2YMK0_9ACTN</name>
<comment type="caution">
    <text evidence="2">The sequence shown here is derived from an EMBL/GenBank/DDBJ whole genome shotgun (WGS) entry which is preliminary data.</text>
</comment>
<dbReference type="EMBL" id="SZPY01000002">
    <property type="protein sequence ID" value="TKI62467.1"/>
    <property type="molecule type" value="Genomic_DNA"/>
</dbReference>
<dbReference type="PANTHER" id="PTHR35908">
    <property type="entry name" value="HYPOTHETICAL FUSION PROTEIN"/>
    <property type="match status" value="1"/>
</dbReference>
<evidence type="ECO:0000313" key="3">
    <source>
        <dbReference type="Proteomes" id="UP000307808"/>
    </source>
</evidence>
<dbReference type="SUPFAM" id="SSF54593">
    <property type="entry name" value="Glyoxalase/Bleomycin resistance protein/Dihydroxybiphenyl dioxygenase"/>
    <property type="match status" value="1"/>
</dbReference>
<dbReference type="Gene3D" id="3.10.180.10">
    <property type="entry name" value="2,3-Dihydroxybiphenyl 1,2-Dioxygenase, domain 1"/>
    <property type="match status" value="1"/>
</dbReference>
<dbReference type="CDD" id="cd06587">
    <property type="entry name" value="VOC"/>
    <property type="match status" value="1"/>
</dbReference>
<gene>
    <name evidence="2" type="ORF">FC770_08760</name>
</gene>
<protein>
    <submittedName>
        <fullName evidence="2">VOC family protein</fullName>
    </submittedName>
</protein>
<dbReference type="InterPro" id="IPR037523">
    <property type="entry name" value="VOC_core"/>
</dbReference>
<dbReference type="OrthoDB" id="3286168at2"/>
<dbReference type="RefSeq" id="WP_137065736.1">
    <property type="nucleotide sequence ID" value="NZ_CP040748.1"/>
</dbReference>
<proteinExistence type="predicted"/>
<evidence type="ECO:0000313" key="2">
    <source>
        <dbReference type="EMBL" id="TKI62467.1"/>
    </source>
</evidence>
<dbReference type="AlphaFoldDB" id="A0A4U2YMK0"/>
<accession>A0A4U2YMK0</accession>
<keyword evidence="3" id="KW-1185">Reference proteome</keyword>
<feature type="domain" description="VOC" evidence="1">
    <location>
        <begin position="5"/>
        <end position="113"/>
    </location>
</feature>